<protein>
    <submittedName>
        <fullName evidence="2">Uncharacterized protein</fullName>
    </submittedName>
</protein>
<dbReference type="Proteomes" id="UP000281708">
    <property type="component" value="Unassembled WGS sequence"/>
</dbReference>
<comment type="caution">
    <text evidence="2">The sequence shown here is derived from an EMBL/GenBank/DDBJ whole genome shotgun (WGS) entry which is preliminary data.</text>
</comment>
<keyword evidence="1" id="KW-0175">Coiled coil</keyword>
<feature type="coiled-coil region" evidence="1">
    <location>
        <begin position="245"/>
        <end position="279"/>
    </location>
</feature>
<keyword evidence="3" id="KW-1185">Reference proteome</keyword>
<evidence type="ECO:0000256" key="1">
    <source>
        <dbReference type="SAM" id="Coils"/>
    </source>
</evidence>
<evidence type="ECO:0000313" key="2">
    <source>
        <dbReference type="EMBL" id="RLV47901.1"/>
    </source>
</evidence>
<dbReference type="EMBL" id="RDBE01000010">
    <property type="protein sequence ID" value="RLV47901.1"/>
    <property type="molecule type" value="Genomic_DNA"/>
</dbReference>
<reference evidence="2 3" key="1">
    <citation type="submission" date="2018-10" db="EMBL/GenBank/DDBJ databases">
        <title>Marmoricola sp. 4Q3S-7 whole genome shotgun sequence.</title>
        <authorList>
            <person name="Li F."/>
        </authorList>
    </citation>
    <scope>NUCLEOTIDE SEQUENCE [LARGE SCALE GENOMIC DNA]</scope>
    <source>
        <strain evidence="2 3">4Q3S-7</strain>
    </source>
</reference>
<accession>A0A3L8NYQ4</accession>
<sequence length="289" mass="31402">MARRRIFWHIGPDDLGTRFLAQALDDSREALAEQGVQVAGTPAAWDLVSAELRHRHRALGYRRAEVDGQYPALVRRLWPHRGTSVLSTPGLAGATPEEVALALDAVRGAELHLVLVVRDEASRADAARQATLETGVAPEQEETASILERWGRTVLPERVHLIEATEPEQIWARLTSLLGAEVDLPPGLVTGQLDAGRLAVLGDVVATLGERIDAAGRRTAVRDLLVGALLAAPDHSPTDAATDALADALLEVARLQQANAELTQENLRLDRKRRKHKRRLKQLGKDAAA</sequence>
<name>A0A3L8NYQ4_9ACTN</name>
<dbReference type="AlphaFoldDB" id="A0A3L8NYQ4"/>
<gene>
    <name evidence="2" type="ORF">D9V37_17470</name>
</gene>
<evidence type="ECO:0000313" key="3">
    <source>
        <dbReference type="Proteomes" id="UP000281708"/>
    </source>
</evidence>
<dbReference type="RefSeq" id="WP_121807407.1">
    <property type="nucleotide sequence ID" value="NZ_RDBE01000010.1"/>
</dbReference>
<organism evidence="2 3">
    <name type="scientific">Nocardioides mangrovicus</name>
    <dbReference type="NCBI Taxonomy" id="2478913"/>
    <lineage>
        <taxon>Bacteria</taxon>
        <taxon>Bacillati</taxon>
        <taxon>Actinomycetota</taxon>
        <taxon>Actinomycetes</taxon>
        <taxon>Propionibacteriales</taxon>
        <taxon>Nocardioidaceae</taxon>
        <taxon>Nocardioides</taxon>
    </lineage>
</organism>
<proteinExistence type="predicted"/>
<dbReference type="OrthoDB" id="3808368at2"/>